<keyword evidence="3" id="KW-1185">Reference proteome</keyword>
<organism evidence="2 3">
    <name type="scientific">Dendrobium nobile</name>
    <name type="common">Orchid</name>
    <dbReference type="NCBI Taxonomy" id="94219"/>
    <lineage>
        <taxon>Eukaryota</taxon>
        <taxon>Viridiplantae</taxon>
        <taxon>Streptophyta</taxon>
        <taxon>Embryophyta</taxon>
        <taxon>Tracheophyta</taxon>
        <taxon>Spermatophyta</taxon>
        <taxon>Magnoliopsida</taxon>
        <taxon>Liliopsida</taxon>
        <taxon>Asparagales</taxon>
        <taxon>Orchidaceae</taxon>
        <taxon>Epidendroideae</taxon>
        <taxon>Malaxideae</taxon>
        <taxon>Dendrobiinae</taxon>
        <taxon>Dendrobium</taxon>
    </lineage>
</organism>
<gene>
    <name evidence="2" type="ORF">KFK09_002771</name>
</gene>
<evidence type="ECO:0000313" key="2">
    <source>
        <dbReference type="EMBL" id="KAI0527172.1"/>
    </source>
</evidence>
<comment type="caution">
    <text evidence="2">The sequence shown here is derived from an EMBL/GenBank/DDBJ whole genome shotgun (WGS) entry which is preliminary data.</text>
</comment>
<dbReference type="InterPro" id="IPR025724">
    <property type="entry name" value="GAG-pre-integrase_dom"/>
</dbReference>
<evidence type="ECO:0000313" key="3">
    <source>
        <dbReference type="Proteomes" id="UP000829196"/>
    </source>
</evidence>
<reference evidence="2" key="1">
    <citation type="journal article" date="2022" name="Front. Genet.">
        <title>Chromosome-Scale Assembly of the Dendrobium nobile Genome Provides Insights Into the Molecular Mechanism of the Biosynthesis of the Medicinal Active Ingredient of Dendrobium.</title>
        <authorList>
            <person name="Xu Q."/>
            <person name="Niu S.-C."/>
            <person name="Li K.-L."/>
            <person name="Zheng P.-J."/>
            <person name="Zhang X.-J."/>
            <person name="Jia Y."/>
            <person name="Liu Y."/>
            <person name="Niu Y.-X."/>
            <person name="Yu L.-H."/>
            <person name="Chen D.-F."/>
            <person name="Zhang G.-Q."/>
        </authorList>
    </citation>
    <scope>NUCLEOTIDE SEQUENCE</scope>
    <source>
        <tissue evidence="2">Leaf</tissue>
    </source>
</reference>
<feature type="domain" description="GAG-pre-integrase" evidence="1">
    <location>
        <begin position="12"/>
        <end position="81"/>
    </location>
</feature>
<sequence length="105" mass="11731">MINKILLQGPNLYHIRLPASSLWLSSTASPIAFITTSTSSKFWHQRLSHPSPSTQHLLSTILPSHKLAFTTPQCLSCARAKCHRLPFSLSSPKRTQCLKIIHSDL</sequence>
<name>A0A8T3C7T6_DENNO</name>
<accession>A0A8T3C7T6</accession>
<protein>
    <recommendedName>
        <fullName evidence="1">GAG-pre-integrase domain-containing protein</fullName>
    </recommendedName>
</protein>
<dbReference type="Proteomes" id="UP000829196">
    <property type="component" value="Unassembled WGS sequence"/>
</dbReference>
<proteinExistence type="predicted"/>
<dbReference type="AlphaFoldDB" id="A0A8T3C7T6"/>
<dbReference type="Pfam" id="PF13976">
    <property type="entry name" value="gag_pre-integrs"/>
    <property type="match status" value="1"/>
</dbReference>
<dbReference type="EMBL" id="JAGYWB010000003">
    <property type="protein sequence ID" value="KAI0527172.1"/>
    <property type="molecule type" value="Genomic_DNA"/>
</dbReference>
<evidence type="ECO:0000259" key="1">
    <source>
        <dbReference type="Pfam" id="PF13976"/>
    </source>
</evidence>